<reference evidence="3" key="1">
    <citation type="submission" date="2014-11" db="EMBL/GenBank/DDBJ databases">
        <authorList>
            <person name="Otto D Thomas"/>
            <person name="Naeem Raeece"/>
        </authorList>
    </citation>
    <scope>NUCLEOTIDE SEQUENCE</scope>
</reference>
<sequence>MGEVKPFPSTDQERGAMCALWSLLVVDLLVFGVWIISPSIESWFVLIVLGTAASICLTALAVFSCCNQSCLGFVRTSVYWWVHFALQLVKVIICIIMVIVVFWMIILFEEIMRSEKSEAAQDISVIPLGMLWFMNILAMLALFGFCFAAYKSTVLARHYSNKSTRETLATGADKVQEVGRIPGAPVASTVPNPDDEGAKPTV</sequence>
<keyword evidence="2" id="KW-1133">Transmembrane helix</keyword>
<protein>
    <submittedName>
        <fullName evidence="3">Uncharacterized protein</fullName>
    </submittedName>
</protein>
<dbReference type="EMBL" id="CDMZ01001184">
    <property type="protein sequence ID" value="CEM28680.1"/>
    <property type="molecule type" value="Genomic_DNA"/>
</dbReference>
<feature type="transmembrane region" description="Helical" evidence="2">
    <location>
        <begin position="126"/>
        <end position="150"/>
    </location>
</feature>
<keyword evidence="2" id="KW-0472">Membrane</keyword>
<organism evidence="3">
    <name type="scientific">Chromera velia CCMP2878</name>
    <dbReference type="NCBI Taxonomy" id="1169474"/>
    <lineage>
        <taxon>Eukaryota</taxon>
        <taxon>Sar</taxon>
        <taxon>Alveolata</taxon>
        <taxon>Colpodellida</taxon>
        <taxon>Chromeraceae</taxon>
        <taxon>Chromera</taxon>
    </lineage>
</organism>
<keyword evidence="2" id="KW-0812">Transmembrane</keyword>
<feature type="transmembrane region" description="Helical" evidence="2">
    <location>
        <begin position="43"/>
        <end position="66"/>
    </location>
</feature>
<feature type="transmembrane region" description="Helical" evidence="2">
    <location>
        <begin position="78"/>
        <end position="106"/>
    </location>
</feature>
<evidence type="ECO:0000256" key="2">
    <source>
        <dbReference type="SAM" id="Phobius"/>
    </source>
</evidence>
<evidence type="ECO:0000313" key="3">
    <source>
        <dbReference type="EMBL" id="CEM28680.1"/>
    </source>
</evidence>
<dbReference type="AlphaFoldDB" id="A0A0G4GGC9"/>
<dbReference type="VEuPathDB" id="CryptoDB:Cvel_21774"/>
<evidence type="ECO:0000256" key="1">
    <source>
        <dbReference type="SAM" id="MobiDB-lite"/>
    </source>
</evidence>
<name>A0A0G4GGC9_9ALVE</name>
<accession>A0A0G4GGC9</accession>
<proteinExistence type="predicted"/>
<gene>
    <name evidence="3" type="ORF">Cvel_21774</name>
</gene>
<feature type="region of interest" description="Disordered" evidence="1">
    <location>
        <begin position="179"/>
        <end position="202"/>
    </location>
</feature>
<feature type="transmembrane region" description="Helical" evidence="2">
    <location>
        <begin position="15"/>
        <end position="37"/>
    </location>
</feature>